<organism evidence="6 7">
    <name type="scientific">Galdieria yellowstonensis</name>
    <dbReference type="NCBI Taxonomy" id="3028027"/>
    <lineage>
        <taxon>Eukaryota</taxon>
        <taxon>Rhodophyta</taxon>
        <taxon>Bangiophyceae</taxon>
        <taxon>Galdieriales</taxon>
        <taxon>Galdieriaceae</taxon>
        <taxon>Galdieria</taxon>
    </lineage>
</organism>
<keyword evidence="7" id="KW-1185">Reference proteome</keyword>
<proteinExistence type="predicted"/>
<evidence type="ECO:0000313" key="7">
    <source>
        <dbReference type="Proteomes" id="UP001300502"/>
    </source>
</evidence>
<keyword evidence="2 5" id="KW-0812">Transmembrane</keyword>
<evidence type="ECO:0000256" key="3">
    <source>
        <dbReference type="ARBA" id="ARBA00022989"/>
    </source>
</evidence>
<keyword evidence="4 5" id="KW-0472">Membrane</keyword>
<evidence type="ECO:0000256" key="5">
    <source>
        <dbReference type="SAM" id="Phobius"/>
    </source>
</evidence>
<feature type="transmembrane region" description="Helical" evidence="5">
    <location>
        <begin position="445"/>
        <end position="464"/>
    </location>
</feature>
<evidence type="ECO:0000256" key="4">
    <source>
        <dbReference type="ARBA" id="ARBA00023136"/>
    </source>
</evidence>
<feature type="transmembrane region" description="Helical" evidence="5">
    <location>
        <begin position="89"/>
        <end position="109"/>
    </location>
</feature>
<keyword evidence="3 5" id="KW-1133">Transmembrane helix</keyword>
<evidence type="ECO:0008006" key="8">
    <source>
        <dbReference type="Google" id="ProtNLM"/>
    </source>
</evidence>
<feature type="transmembrane region" description="Helical" evidence="5">
    <location>
        <begin position="583"/>
        <end position="603"/>
    </location>
</feature>
<feature type="transmembrane region" description="Helical" evidence="5">
    <location>
        <begin position="169"/>
        <end position="188"/>
    </location>
</feature>
<dbReference type="Proteomes" id="UP001300502">
    <property type="component" value="Unassembled WGS sequence"/>
</dbReference>
<dbReference type="AlphaFoldDB" id="A0AAV9I4A1"/>
<dbReference type="EMBL" id="JANCYU010000011">
    <property type="protein sequence ID" value="KAK4523075.1"/>
    <property type="molecule type" value="Genomic_DNA"/>
</dbReference>
<accession>A0AAV9I4A1</accession>
<feature type="transmembrane region" description="Helical" evidence="5">
    <location>
        <begin position="550"/>
        <end position="571"/>
    </location>
</feature>
<dbReference type="PANTHER" id="PTHR47804">
    <property type="entry name" value="60S RIBOSOMAL PROTEIN L19"/>
    <property type="match status" value="1"/>
</dbReference>
<evidence type="ECO:0000256" key="2">
    <source>
        <dbReference type="ARBA" id="ARBA00022692"/>
    </source>
</evidence>
<sequence length="951" mass="108210">MSTSCSCWGTYVSRYLSPRNIWQRIQRFLLSKNTHFALRVSVSTAGLSSLVFVQTLRGFVVCYIAVFIFFAQAVISPHPYIGSVLRGSLSLLFAGLISGCCSLICIAAASGNAYALYFLFVVFSLLIALLRLQPELTPMGIFTNLMFAIQVLLAIKVPTSQSWNAVYPTWVSVCLASGTACIAALFIFPRSAKKELENTLQHILLKSSNILLILGNYIWSNESSDVPSEVIEECQNLQKTLYFCQSLITYLPFEPCIIPPWRAEPNDHWYLLADKVGDILVNLEAFSGVIRRGYGITPSSFHRFYGSNSTPFEKICQEIKCLATEVKNGYHSSSCNIDFHLREQIAKESLILLRRYWRNDRIFDRDSFPDAFEAISMLFFSLGLRSLQRCIENTHSSICELEKKRTELKFAPLRNWLGWIEKLLRPFGNYRRLFGMIIDKNNFKFLFKHTLAIALVAFPIIFVAEFSLAEYHFMEKYNALAAMIMVIIMFMRGIELTVFRIVLYCVSTVVSSALAYAATVFAGHNPYVLSVWLGVWTFIVSNFAVRFPPYLVVCLAFIFSEYFIVSCQYWLPKFTFLYPASRTLSVFAGCGITGFIALVLWPYRAADDVRSTLIQVASIEKQVFRKIVTTFLQVNRVPLKIAFQPSEDFNQSMNNIRLLLDRVRVALRADPSLSVTHDSLPKMLESLSSIYRRLVHLLAVLSSHPALTGAFSDSIWRAYLCHLEPEFINLLDAVDSGFDTVLHHFGIRRKERPPPARILLARENFLQCRKLLLLNYQHLRLKIIQNWREKMWNFAKSHSLDEWNDMISVVDNSRDADARVENGISEDFINGPPELKPDDNVRNLSFIYSLLLFFESFDSFLQQGLELKNAAGVYPLAHAQEMSLAPDLTENVSFARLSSLPSFRGSPSNSFQDEGDIRPLSSSVAKGSNDYNTIREANVPPTTFLKDNYKI</sequence>
<gene>
    <name evidence="6" type="ORF">GAYE_PCTG36G0965</name>
</gene>
<feature type="transmembrane region" description="Helical" evidence="5">
    <location>
        <begin position="527"/>
        <end position="545"/>
    </location>
</feature>
<reference evidence="6 7" key="1">
    <citation type="submission" date="2022-07" db="EMBL/GenBank/DDBJ databases">
        <title>Genome-wide signatures of adaptation to extreme environments.</title>
        <authorList>
            <person name="Cho C.H."/>
            <person name="Yoon H.S."/>
        </authorList>
    </citation>
    <scope>NUCLEOTIDE SEQUENCE [LARGE SCALE GENOMIC DNA]</scope>
    <source>
        <strain evidence="6 7">108.79 E11</strain>
    </source>
</reference>
<protein>
    <recommendedName>
        <fullName evidence="8">DUF2421 domain-containing protein</fullName>
    </recommendedName>
</protein>
<comment type="caution">
    <text evidence="6">The sequence shown here is derived from an EMBL/GenBank/DDBJ whole genome shotgun (WGS) entry which is preliminary data.</text>
</comment>
<feature type="transmembrane region" description="Helical" evidence="5">
    <location>
        <begin position="115"/>
        <end position="132"/>
    </location>
</feature>
<dbReference type="PANTHER" id="PTHR47804:SF3">
    <property type="entry name" value="PROTEIN BRE4"/>
    <property type="match status" value="1"/>
</dbReference>
<evidence type="ECO:0000313" key="6">
    <source>
        <dbReference type="EMBL" id="KAK4523075.1"/>
    </source>
</evidence>
<dbReference type="GO" id="GO:0016020">
    <property type="term" value="C:membrane"/>
    <property type="evidence" value="ECO:0007669"/>
    <property type="project" value="UniProtKB-SubCell"/>
</dbReference>
<evidence type="ECO:0000256" key="1">
    <source>
        <dbReference type="ARBA" id="ARBA00004141"/>
    </source>
</evidence>
<comment type="subcellular location">
    <subcellularLocation>
        <location evidence="1">Membrane</location>
        <topology evidence="1">Multi-pass membrane protein</topology>
    </subcellularLocation>
</comment>
<feature type="transmembrane region" description="Helical" evidence="5">
    <location>
        <begin position="476"/>
        <end position="494"/>
    </location>
</feature>
<name>A0AAV9I4A1_9RHOD</name>
<dbReference type="InterPro" id="IPR052430">
    <property type="entry name" value="IVT-Associated"/>
</dbReference>
<feature type="transmembrane region" description="Helical" evidence="5">
    <location>
        <begin position="58"/>
        <end position="77"/>
    </location>
</feature>
<feature type="transmembrane region" description="Helical" evidence="5">
    <location>
        <begin position="501"/>
        <end position="521"/>
    </location>
</feature>